<dbReference type="AlphaFoldDB" id="A0A7K1SU91"/>
<dbReference type="GO" id="GO:0046820">
    <property type="term" value="F:4-amino-4-deoxychorismate synthase activity"/>
    <property type="evidence" value="ECO:0007669"/>
    <property type="project" value="TreeGrafter"/>
</dbReference>
<organism evidence="3 4">
    <name type="scientific">Mucilaginibacter arboris</name>
    <dbReference type="NCBI Taxonomy" id="2682090"/>
    <lineage>
        <taxon>Bacteria</taxon>
        <taxon>Pseudomonadati</taxon>
        <taxon>Bacteroidota</taxon>
        <taxon>Sphingobacteriia</taxon>
        <taxon>Sphingobacteriales</taxon>
        <taxon>Sphingobacteriaceae</taxon>
        <taxon>Mucilaginibacter</taxon>
    </lineage>
</organism>
<dbReference type="GO" id="GO:0000162">
    <property type="term" value="P:L-tryptophan biosynthetic process"/>
    <property type="evidence" value="ECO:0007669"/>
    <property type="project" value="TreeGrafter"/>
</dbReference>
<dbReference type="InterPro" id="IPR005801">
    <property type="entry name" value="ADC_synthase"/>
</dbReference>
<sequence length="412" mass="46402">MFKRKALYWASSFNTACVFDSNGFADAYSKFDLMIAACAEDELEANIGTSFIDLKSFKKKHPKKWLPGFLSYDLNNEIEYLSSKNPDQLQFPDLYFFLPKHVLLLKENQLKIFSDQAEDVYNQIDQTTIPSSKQKPKVQIQARISKESYLQKAERIRRHIIRGDIYVTNFCQEFYAENAQIDPAFVFDQLNTVSPTPFACYFKAGNKYILSASPERFLAKRESKLISQPIKGTAPRSAFAAEDEHRKNILKNSIKEKSENVMIVDLVRNDLTKSAIAGTVKAEELFGIYSFTQVHQMISTITAALNQDVDVVDAIKNTFPAGSMTGAPKIKAMQLMEEFEGSKRSIYAGSAGYFSPDGDFDFNVVIRSILYNAANKYLSFQVGSAITFLADLEAEYEECLLKASAIIKVLGG</sequence>
<evidence type="ECO:0000313" key="3">
    <source>
        <dbReference type="EMBL" id="MVN20891.1"/>
    </source>
</evidence>
<protein>
    <submittedName>
        <fullName evidence="3">Aminodeoxychorismate synthase component I</fullName>
    </submittedName>
</protein>
<dbReference type="InterPro" id="IPR019999">
    <property type="entry name" value="Anth_synth_I-like"/>
</dbReference>
<dbReference type="InterPro" id="IPR015890">
    <property type="entry name" value="Chorismate_C"/>
</dbReference>
<comment type="caution">
    <text evidence="3">The sequence shown here is derived from an EMBL/GenBank/DDBJ whole genome shotgun (WGS) entry which is preliminary data.</text>
</comment>
<dbReference type="PANTHER" id="PTHR11236">
    <property type="entry name" value="AMINOBENZOATE/ANTHRANILATE SYNTHASE"/>
    <property type="match status" value="1"/>
</dbReference>
<feature type="domain" description="Chorismate-utilising enzyme C-terminal" evidence="1">
    <location>
        <begin position="146"/>
        <end position="402"/>
    </location>
</feature>
<dbReference type="Pfam" id="PF00425">
    <property type="entry name" value="Chorismate_bind"/>
    <property type="match status" value="1"/>
</dbReference>
<feature type="domain" description="Anthranilate synthase component I N-terminal" evidence="2">
    <location>
        <begin position="68"/>
        <end position="105"/>
    </location>
</feature>
<keyword evidence="4" id="KW-1185">Reference proteome</keyword>
<dbReference type="InterPro" id="IPR006805">
    <property type="entry name" value="Anth_synth_I_N"/>
</dbReference>
<accession>A0A7K1SU91</accession>
<dbReference type="SUPFAM" id="SSF56322">
    <property type="entry name" value="ADC synthase"/>
    <property type="match status" value="1"/>
</dbReference>
<dbReference type="PANTHER" id="PTHR11236:SF50">
    <property type="entry name" value="AMINODEOXYCHORISMATE SYNTHASE COMPONENT 1"/>
    <property type="match status" value="1"/>
</dbReference>
<dbReference type="Pfam" id="PF04715">
    <property type="entry name" value="Anth_synt_I_N"/>
    <property type="match status" value="1"/>
</dbReference>
<evidence type="ECO:0000313" key="4">
    <source>
        <dbReference type="Proteomes" id="UP000462014"/>
    </source>
</evidence>
<dbReference type="Proteomes" id="UP000462014">
    <property type="component" value="Unassembled WGS sequence"/>
</dbReference>
<dbReference type="EMBL" id="WPIK01000004">
    <property type="protein sequence ID" value="MVN20891.1"/>
    <property type="molecule type" value="Genomic_DNA"/>
</dbReference>
<reference evidence="3 4" key="1">
    <citation type="submission" date="2019-12" db="EMBL/GenBank/DDBJ databases">
        <title>Mucilaginibacter sp. HMF7410 genome sequencing and assembly.</title>
        <authorList>
            <person name="Kang H."/>
            <person name="Cha I."/>
            <person name="Kim H."/>
            <person name="Joh K."/>
        </authorList>
    </citation>
    <scope>NUCLEOTIDE SEQUENCE [LARGE SCALE GENOMIC DNA]</scope>
    <source>
        <strain evidence="3 4">HMF7410</strain>
    </source>
</reference>
<proteinExistence type="predicted"/>
<dbReference type="RefSeq" id="WP_157564789.1">
    <property type="nucleotide sequence ID" value="NZ_WPIK01000004.1"/>
</dbReference>
<evidence type="ECO:0000259" key="1">
    <source>
        <dbReference type="Pfam" id="PF00425"/>
    </source>
</evidence>
<dbReference type="PRINTS" id="PR00095">
    <property type="entry name" value="ANTSNTHASEI"/>
</dbReference>
<name>A0A7K1SU91_9SPHI</name>
<gene>
    <name evidence="3" type="ORF">GO621_05000</name>
</gene>
<dbReference type="Gene3D" id="3.60.120.10">
    <property type="entry name" value="Anthranilate synthase"/>
    <property type="match status" value="1"/>
</dbReference>
<evidence type="ECO:0000259" key="2">
    <source>
        <dbReference type="Pfam" id="PF04715"/>
    </source>
</evidence>